<keyword evidence="2" id="KW-1185">Reference proteome</keyword>
<sequence length="336" mass="37537">MNSRKAELRLAAQFEDAIARGACLAPAMQRDYQLLKRRMNQKKVVEPRPGVFAPVDCWNKLGDRQRYLHVLRSMAAKHPDWVFCSFSAAAIQGLAVSKKQLRAIHIASPANHCGEAPTGVVRYRPSQLSVVTINGLKTTPEVETVFCCAARGGFSEGLIVADSFLRNNSMDSRQLYTQFLCIGKNRPGKACALRVARYADGRSENGGESKARAVMIEGGWKTPDLQVEIDDPEHSGNPYRVDFLWPHLPKPVIGELDGLEKYRAAKTEDDEQHALNVMMRERQRESRLSLAGFTVMRFTMEDVNVPERLYRKMELAGIPRIPLSDSLRLGAPGDSL</sequence>
<dbReference type="EMBL" id="JABBCP010000001">
    <property type="protein sequence ID" value="NMF55214.1"/>
    <property type="molecule type" value="Genomic_DNA"/>
</dbReference>
<evidence type="ECO:0000313" key="2">
    <source>
        <dbReference type="Proteomes" id="UP000546970"/>
    </source>
</evidence>
<dbReference type="Proteomes" id="UP000546970">
    <property type="component" value="Unassembled WGS sequence"/>
</dbReference>
<reference evidence="1 2" key="1">
    <citation type="submission" date="2020-04" db="EMBL/GenBank/DDBJ databases">
        <title>Collinsella sp. KGMB02528 nov., an anaerobic actinobacterium isolated from human feces.</title>
        <authorList>
            <person name="Han K.-I."/>
            <person name="Eom M.K."/>
            <person name="Kim J.-S."/>
            <person name="Lee K.C."/>
            <person name="Suh M.K."/>
            <person name="Park S.-H."/>
            <person name="Lee J.H."/>
            <person name="Kang S.W."/>
            <person name="Park J.-E."/>
            <person name="Oh B.S."/>
            <person name="Yu S.Y."/>
            <person name="Choi S.-H."/>
            <person name="Lee D.H."/>
            <person name="Yoon H."/>
            <person name="Kim B.-Y."/>
            <person name="Lee J.H."/>
            <person name="Lee J.-S."/>
        </authorList>
    </citation>
    <scope>NUCLEOTIDE SEQUENCE [LARGE SCALE GENOMIC DNA]</scope>
    <source>
        <strain evidence="1 2">KGMB02528</strain>
    </source>
</reference>
<evidence type="ECO:0000313" key="1">
    <source>
        <dbReference type="EMBL" id="NMF55214.1"/>
    </source>
</evidence>
<protein>
    <submittedName>
        <fullName evidence="1">Uncharacterized protein</fullName>
    </submittedName>
</protein>
<proteinExistence type="predicted"/>
<name>A0A7X9UB26_9ACTN</name>
<comment type="caution">
    <text evidence="1">The sequence shown here is derived from an EMBL/GenBank/DDBJ whole genome shotgun (WGS) entry which is preliminary data.</text>
</comment>
<dbReference type="AlphaFoldDB" id="A0A7X9UB26"/>
<accession>A0A7X9UB26</accession>
<gene>
    <name evidence="1" type="ORF">HF320_02545</name>
</gene>
<organism evidence="1 2">
    <name type="scientific">Collinsella acetigenes</name>
    <dbReference type="NCBI Taxonomy" id="2713419"/>
    <lineage>
        <taxon>Bacteria</taxon>
        <taxon>Bacillati</taxon>
        <taxon>Actinomycetota</taxon>
        <taxon>Coriobacteriia</taxon>
        <taxon>Coriobacteriales</taxon>
        <taxon>Coriobacteriaceae</taxon>
        <taxon>Collinsella</taxon>
    </lineage>
</organism>
<dbReference type="RefSeq" id="WP_169276898.1">
    <property type="nucleotide sequence ID" value="NZ_JABBCP010000001.1"/>
</dbReference>